<dbReference type="PANTHER" id="PTHR35449:SF1">
    <property type="entry name" value="PROTEIN SIX6OS1"/>
    <property type="match status" value="1"/>
</dbReference>
<dbReference type="GO" id="GO:0007129">
    <property type="term" value="P:homologous chromosome pairing at meiosis"/>
    <property type="evidence" value="ECO:0007669"/>
    <property type="project" value="TreeGrafter"/>
</dbReference>
<name>M3XIB0_LATCH</name>
<dbReference type="STRING" id="7897.ENSLACP00000022466"/>
<accession>M3XIB0</accession>
<evidence type="ECO:0000313" key="4">
    <source>
        <dbReference type="Proteomes" id="UP000008672"/>
    </source>
</evidence>
<reference evidence="3" key="3">
    <citation type="submission" date="2025-09" db="UniProtKB">
        <authorList>
            <consortium name="Ensembl"/>
        </authorList>
    </citation>
    <scope>IDENTIFICATION</scope>
</reference>
<feature type="coiled-coil region" evidence="1">
    <location>
        <begin position="48"/>
        <end position="110"/>
    </location>
</feature>
<feature type="compositionally biased region" description="Polar residues" evidence="2">
    <location>
        <begin position="452"/>
        <end position="465"/>
    </location>
</feature>
<feature type="region of interest" description="Disordered" evidence="2">
    <location>
        <begin position="428"/>
        <end position="465"/>
    </location>
</feature>
<dbReference type="EMBL" id="AFYH01002503">
    <property type="status" value="NOT_ANNOTATED_CDS"/>
    <property type="molecule type" value="Genomic_DNA"/>
</dbReference>
<evidence type="ECO:0000256" key="1">
    <source>
        <dbReference type="SAM" id="Coils"/>
    </source>
</evidence>
<dbReference type="Ensembl" id="ENSLACT00000025417.1">
    <property type="protein sequence ID" value="ENSLACP00000022466.1"/>
    <property type="gene ID" value="ENSLACG00000022366.1"/>
</dbReference>
<dbReference type="GO" id="GO:0007283">
    <property type="term" value="P:spermatogenesis"/>
    <property type="evidence" value="ECO:0007669"/>
    <property type="project" value="TreeGrafter"/>
</dbReference>
<evidence type="ECO:0000256" key="2">
    <source>
        <dbReference type="SAM" id="MobiDB-lite"/>
    </source>
</evidence>
<dbReference type="GO" id="GO:0048477">
    <property type="term" value="P:oogenesis"/>
    <property type="evidence" value="ECO:0007669"/>
    <property type="project" value="TreeGrafter"/>
</dbReference>
<dbReference type="HOGENOM" id="CLU_466138_0_0_1"/>
<keyword evidence="1" id="KW-0175">Coiled coil</keyword>
<dbReference type="PANTHER" id="PTHR35449">
    <property type="entry name" value="PROTEIN SIX6OS1"/>
    <property type="match status" value="1"/>
</dbReference>
<dbReference type="FunCoup" id="M3XIB0">
    <property type="interactions" value="7"/>
</dbReference>
<dbReference type="Pfam" id="PF15676">
    <property type="entry name" value="S6OS1"/>
    <property type="match status" value="2"/>
</dbReference>
<dbReference type="OMA" id="TKWTLNI"/>
<dbReference type="eggNOG" id="ENOG502QQ3A">
    <property type="taxonomic scope" value="Eukaryota"/>
</dbReference>
<proteinExistence type="predicted"/>
<dbReference type="GO" id="GO:0000801">
    <property type="term" value="C:central element"/>
    <property type="evidence" value="ECO:0007669"/>
    <property type="project" value="TreeGrafter"/>
</dbReference>
<keyword evidence="4" id="KW-1185">Reference proteome</keyword>
<dbReference type="GeneTree" id="ENSGT00390000010439"/>
<organism evidence="3 4">
    <name type="scientific">Latimeria chalumnae</name>
    <name type="common">Coelacanth</name>
    <dbReference type="NCBI Taxonomy" id="7897"/>
    <lineage>
        <taxon>Eukaryota</taxon>
        <taxon>Metazoa</taxon>
        <taxon>Chordata</taxon>
        <taxon>Craniata</taxon>
        <taxon>Vertebrata</taxon>
        <taxon>Euteleostomi</taxon>
        <taxon>Coelacanthiformes</taxon>
        <taxon>Coelacanthidae</taxon>
        <taxon>Latimeria</taxon>
    </lineage>
</organism>
<dbReference type="InterPro" id="IPR031380">
    <property type="entry name" value="SIX6OS1"/>
</dbReference>
<dbReference type="GO" id="GO:0010705">
    <property type="term" value="P:meiotic DNA double-strand break processing involved in reciprocal meiotic recombination"/>
    <property type="evidence" value="ECO:0007669"/>
    <property type="project" value="TreeGrafter"/>
</dbReference>
<dbReference type="AlphaFoldDB" id="M3XIB0"/>
<reference evidence="4" key="1">
    <citation type="submission" date="2011-08" db="EMBL/GenBank/DDBJ databases">
        <title>The draft genome of Latimeria chalumnae.</title>
        <authorList>
            <person name="Di Palma F."/>
            <person name="Alfoldi J."/>
            <person name="Johnson J."/>
            <person name="Berlin A."/>
            <person name="Gnerre S."/>
            <person name="Jaffe D."/>
            <person name="MacCallum I."/>
            <person name="Young S."/>
            <person name="Walker B.J."/>
            <person name="Lander E."/>
            <person name="Lindblad-Toh K."/>
        </authorList>
    </citation>
    <scope>NUCLEOTIDE SEQUENCE [LARGE SCALE GENOMIC DNA]</scope>
    <source>
        <strain evidence="4">Wild caught</strain>
    </source>
</reference>
<protein>
    <submittedName>
        <fullName evidence="3">Chromosome 14 open reading frame 39</fullName>
    </submittedName>
</protein>
<dbReference type="Proteomes" id="UP000008672">
    <property type="component" value="Unassembled WGS sequence"/>
</dbReference>
<gene>
    <name evidence="3" type="primary">C14orf39</name>
</gene>
<evidence type="ECO:0000313" key="3">
    <source>
        <dbReference type="Ensembl" id="ENSLACP00000022466.1"/>
    </source>
</evidence>
<reference evidence="3" key="2">
    <citation type="submission" date="2025-08" db="UniProtKB">
        <authorList>
            <consortium name="Ensembl"/>
        </authorList>
    </citation>
    <scope>IDENTIFICATION</scope>
</reference>
<dbReference type="InParanoid" id="M3XIB0"/>
<dbReference type="KEGG" id="lcm:102351187"/>
<sequence>MKDHLLSNLDKFLLELVFQCEQASTCKEQEKQQIQIYITNVIEGKQEIGIHHENINQLDEEIVRLQKQNEQNKEKCKTWKPTYVLFSEHEEHLQKELKSIQANNEKDKKAYQDQIIQCREILWKHQAQHSESSLAKEYFKKKASLDEIQTRVLKCTEEIKQKENIFMNLLEPAPFRSFHDWALQIVSLRKNTQNTYKKALCLLNESSQLEKESLELERNWLQKISFQKTEAVENRHSIYFQVPSKTRQQEQIQYRQFATQKQTNLQQWLPSVTTLLGKTETNIAALELMYLSKDSVYASETESFAKAHEDYLENCAEQNDQIFLPEPSEREEPIHEKELCSTPTFKMNHSIECEGSSGKSTPFSFLMASTPKTPDFNLFDSSVFGTVNTPNQLVVNYSSTNQDQANPQEETESTFDRAQGEEEFTFSFQTQRSPHPLRDKKDDFSFPFSFGQDPQMSQPSSFKGFQCSSQSAKQFTFF</sequence>
<dbReference type="OrthoDB" id="8961345at2759"/>